<dbReference type="PANTHER" id="PTHR43133">
    <property type="entry name" value="RNA POLYMERASE ECF-TYPE SIGMA FACTO"/>
    <property type="match status" value="1"/>
</dbReference>
<evidence type="ECO:0000256" key="2">
    <source>
        <dbReference type="ARBA" id="ARBA00023015"/>
    </source>
</evidence>
<feature type="domain" description="RNA polymerase sigma-70 region 2" evidence="5">
    <location>
        <begin position="25"/>
        <end position="92"/>
    </location>
</feature>
<feature type="domain" description="RNA polymerase sigma factor 70 region 4 type 2" evidence="6">
    <location>
        <begin position="124"/>
        <end position="174"/>
    </location>
</feature>
<dbReference type="PANTHER" id="PTHR43133:SF51">
    <property type="entry name" value="RNA POLYMERASE SIGMA FACTOR"/>
    <property type="match status" value="1"/>
</dbReference>
<dbReference type="InterPro" id="IPR036388">
    <property type="entry name" value="WH-like_DNA-bd_sf"/>
</dbReference>
<dbReference type="InterPro" id="IPR039425">
    <property type="entry name" value="RNA_pol_sigma-70-like"/>
</dbReference>
<protein>
    <recommendedName>
        <fullName evidence="9">RNA polymerase subunit sigma</fullName>
    </recommendedName>
</protein>
<dbReference type="CDD" id="cd06171">
    <property type="entry name" value="Sigma70_r4"/>
    <property type="match status" value="1"/>
</dbReference>
<evidence type="ECO:0000256" key="3">
    <source>
        <dbReference type="ARBA" id="ARBA00023082"/>
    </source>
</evidence>
<reference evidence="7" key="1">
    <citation type="submission" date="2022-01" db="EMBL/GenBank/DDBJ databases">
        <authorList>
            <person name="Criscuolo A."/>
        </authorList>
    </citation>
    <scope>NUCLEOTIDE SEQUENCE</scope>
    <source>
        <strain evidence="7">CIP111893</strain>
    </source>
</reference>
<comment type="similarity">
    <text evidence="1">Belongs to the sigma-70 factor family. ECF subfamily.</text>
</comment>
<dbReference type="InterPro" id="IPR013249">
    <property type="entry name" value="RNA_pol_sigma70_r4_t2"/>
</dbReference>
<dbReference type="SUPFAM" id="SSF88946">
    <property type="entry name" value="Sigma2 domain of RNA polymerase sigma factors"/>
    <property type="match status" value="1"/>
</dbReference>
<proteinExistence type="inferred from homology"/>
<dbReference type="EMBL" id="CAKMMF010000047">
    <property type="protein sequence ID" value="CAH1224580.1"/>
    <property type="molecule type" value="Genomic_DNA"/>
</dbReference>
<evidence type="ECO:0000259" key="6">
    <source>
        <dbReference type="Pfam" id="PF08281"/>
    </source>
</evidence>
<sequence length="194" mass="22368">MEILTDAARLAALAAKGDEGAFVTLVTMEKKRMLRIAVSYLRSESDALEAIQETVCRAWLKRRDLKQPKFFATWLIRILINVCTDELRNRKKRTVVDDVNRYGGKGQEQQWHDLAGAAAISLDMSHAVDQLSDHYRNVIILKYYEDMTITAIAELLNKPDGTIRTWLHKALKQLHSFMRRTEEVPVVNERNELE</sequence>
<organism evidence="7 8">
    <name type="scientific">Paenibacillus plantiphilus</name>
    <dbReference type="NCBI Taxonomy" id="2905650"/>
    <lineage>
        <taxon>Bacteria</taxon>
        <taxon>Bacillati</taxon>
        <taxon>Bacillota</taxon>
        <taxon>Bacilli</taxon>
        <taxon>Bacillales</taxon>
        <taxon>Paenibacillaceae</taxon>
        <taxon>Paenibacillus</taxon>
    </lineage>
</organism>
<evidence type="ECO:0000256" key="4">
    <source>
        <dbReference type="ARBA" id="ARBA00023163"/>
    </source>
</evidence>
<dbReference type="InterPro" id="IPR014284">
    <property type="entry name" value="RNA_pol_sigma-70_dom"/>
</dbReference>
<evidence type="ECO:0000259" key="5">
    <source>
        <dbReference type="Pfam" id="PF04542"/>
    </source>
</evidence>
<dbReference type="RefSeq" id="WP_236347152.1">
    <property type="nucleotide sequence ID" value="NZ_CAKMMF010000047.1"/>
</dbReference>
<comment type="caution">
    <text evidence="7">The sequence shown here is derived from an EMBL/GenBank/DDBJ whole genome shotgun (WGS) entry which is preliminary data.</text>
</comment>
<dbReference type="Proteomes" id="UP000838686">
    <property type="component" value="Unassembled WGS sequence"/>
</dbReference>
<dbReference type="Pfam" id="PF04542">
    <property type="entry name" value="Sigma70_r2"/>
    <property type="match status" value="1"/>
</dbReference>
<keyword evidence="4" id="KW-0804">Transcription</keyword>
<dbReference type="Pfam" id="PF08281">
    <property type="entry name" value="Sigma70_r4_2"/>
    <property type="match status" value="1"/>
</dbReference>
<dbReference type="InterPro" id="IPR007627">
    <property type="entry name" value="RNA_pol_sigma70_r2"/>
</dbReference>
<evidence type="ECO:0000256" key="1">
    <source>
        <dbReference type="ARBA" id="ARBA00010641"/>
    </source>
</evidence>
<evidence type="ECO:0000313" key="8">
    <source>
        <dbReference type="Proteomes" id="UP000838686"/>
    </source>
</evidence>
<evidence type="ECO:0000313" key="7">
    <source>
        <dbReference type="EMBL" id="CAH1224580.1"/>
    </source>
</evidence>
<gene>
    <name evidence="7" type="ORF">PAECIP111893_05148</name>
</gene>
<dbReference type="InterPro" id="IPR013325">
    <property type="entry name" value="RNA_pol_sigma_r2"/>
</dbReference>
<dbReference type="Gene3D" id="1.10.1740.10">
    <property type="match status" value="1"/>
</dbReference>
<dbReference type="SUPFAM" id="SSF88659">
    <property type="entry name" value="Sigma3 and sigma4 domains of RNA polymerase sigma factors"/>
    <property type="match status" value="1"/>
</dbReference>
<keyword evidence="8" id="KW-1185">Reference proteome</keyword>
<dbReference type="NCBIfam" id="TIGR02937">
    <property type="entry name" value="sigma70-ECF"/>
    <property type="match status" value="1"/>
</dbReference>
<keyword evidence="3" id="KW-0731">Sigma factor</keyword>
<name>A0ABM9CW88_9BACL</name>
<evidence type="ECO:0008006" key="9">
    <source>
        <dbReference type="Google" id="ProtNLM"/>
    </source>
</evidence>
<keyword evidence="2" id="KW-0805">Transcription regulation</keyword>
<accession>A0ABM9CW88</accession>
<dbReference type="Gene3D" id="1.10.10.10">
    <property type="entry name" value="Winged helix-like DNA-binding domain superfamily/Winged helix DNA-binding domain"/>
    <property type="match status" value="1"/>
</dbReference>
<dbReference type="InterPro" id="IPR013324">
    <property type="entry name" value="RNA_pol_sigma_r3/r4-like"/>
</dbReference>